<sequence length="541" mass="58124">MASDDNTQWFDANGWTSTISDYTLEKGQGIRFKSGGKGDTNTVAGGQVQMSPGSRVRNSTVTSGHIQADGGTLDTVSMTGGSAVINAGTTLAGTISMEGSSDVVIGKNGQVATSGTVNLNVSGGTLEVYQIGNATINMSAGANVIVSRDSLSNLTFNGVDGDYSFDIADLDPSTILGMTPTSNQLIIHTTNGDITIKGNLRGYQLTSDGHGGTTVSSCFAEGTLIETPDGERPVEELTLGSYVSTHLGPRQIKWLGSKRIDLRGAISKDDFLVRIRANAFETGRPKRDLWITPEHCVLAGGKLIPVRMLVNGASIAYDLKRRQFTYYHFALDDHAVIMSEGLPSESYLMSQTNRDFSATQSSGDKLGATPAFPFVTEISEARKIWQALAERSAAIGIPVAMSSSAAPARRVVRVRTDLGTHATLKDVNERHAVFSIPAGTKYVVVESDAWRPDQIHGPYWDDRRHLGVRVGAVRVSDQQRSVIIDDHLNETCLGGWNNIEDGCSRWTNGKGIIPLARAPKSSGRKELELTIAFPDREEIAF</sequence>
<organism evidence="3 4">
    <name type="scientific">Candidatus Kirkpatrickella diaphorinae</name>
    <dbReference type="NCBI Taxonomy" id="2984322"/>
    <lineage>
        <taxon>Bacteria</taxon>
        <taxon>Pseudomonadati</taxon>
        <taxon>Pseudomonadota</taxon>
        <taxon>Alphaproteobacteria</taxon>
        <taxon>Acetobacterales</taxon>
        <taxon>Acetobacteraceae</taxon>
        <taxon>Candidatus Kirkpatrickella</taxon>
    </lineage>
</organism>
<reference evidence="3" key="1">
    <citation type="submission" date="2022-10" db="EMBL/GenBank/DDBJ databases">
        <title>Candidatus Kirkpatrella diaphorinas gen. nov., sp. nov., an uncultured endosymbiont identified in a population of Diaphorina citri from Hawaii.</title>
        <authorList>
            <person name="Henry E.M."/>
            <person name="Carlson C.R."/>
            <person name="Kuo Y.-W."/>
        </authorList>
    </citation>
    <scope>NUCLEOTIDE SEQUENCE</scope>
    <source>
        <strain evidence="3">CADCRV1</strain>
    </source>
</reference>
<accession>A0ABY6GI70</accession>
<dbReference type="Pfam" id="PF13403">
    <property type="entry name" value="Hint_2"/>
    <property type="match status" value="1"/>
</dbReference>
<evidence type="ECO:0000313" key="3">
    <source>
        <dbReference type="EMBL" id="UYH51024.1"/>
    </source>
</evidence>
<protein>
    <submittedName>
        <fullName evidence="3">Hint domain-containing protein</fullName>
    </submittedName>
</protein>
<dbReference type="EMBL" id="CP107052">
    <property type="protein sequence ID" value="UYH51024.1"/>
    <property type="molecule type" value="Genomic_DNA"/>
</dbReference>
<dbReference type="SUPFAM" id="SSF51294">
    <property type="entry name" value="Hedgehog/intein (Hint) domain"/>
    <property type="match status" value="1"/>
</dbReference>
<feature type="compositionally biased region" description="Polar residues" evidence="1">
    <location>
        <begin position="39"/>
        <end position="59"/>
    </location>
</feature>
<proteinExistence type="predicted"/>
<dbReference type="Proteomes" id="UP001163831">
    <property type="component" value="Chromosome"/>
</dbReference>
<dbReference type="InterPro" id="IPR036844">
    <property type="entry name" value="Hint_dom_sf"/>
</dbReference>
<evidence type="ECO:0000256" key="1">
    <source>
        <dbReference type="SAM" id="MobiDB-lite"/>
    </source>
</evidence>
<dbReference type="Gene3D" id="2.170.16.10">
    <property type="entry name" value="Hedgehog/Intein (Hint) domain"/>
    <property type="match status" value="1"/>
</dbReference>
<dbReference type="RefSeq" id="WP_319806617.1">
    <property type="nucleotide sequence ID" value="NZ_CP107052.1"/>
</dbReference>
<name>A0ABY6GI70_9PROT</name>
<gene>
    <name evidence="3" type="ORF">N5W20_07995</name>
</gene>
<evidence type="ECO:0000259" key="2">
    <source>
        <dbReference type="Pfam" id="PF13403"/>
    </source>
</evidence>
<feature type="region of interest" description="Disordered" evidence="1">
    <location>
        <begin position="33"/>
        <end position="59"/>
    </location>
</feature>
<evidence type="ECO:0000313" key="4">
    <source>
        <dbReference type="Proteomes" id="UP001163831"/>
    </source>
</evidence>
<dbReference type="InterPro" id="IPR028992">
    <property type="entry name" value="Hedgehog/Intein_dom"/>
</dbReference>
<feature type="domain" description="Hedgehog/Intein (Hint)" evidence="2">
    <location>
        <begin position="218"/>
        <end position="349"/>
    </location>
</feature>
<keyword evidence="4" id="KW-1185">Reference proteome</keyword>